<dbReference type="SUPFAM" id="SSF63712">
    <property type="entry name" value="Nicotinic receptor ligand binding domain-like"/>
    <property type="match status" value="1"/>
</dbReference>
<dbReference type="GO" id="GO:0016020">
    <property type="term" value="C:membrane"/>
    <property type="evidence" value="ECO:0007669"/>
    <property type="project" value="InterPro"/>
</dbReference>
<dbReference type="AlphaFoldDB" id="A0AAV3ZWL4"/>
<dbReference type="GO" id="GO:0005230">
    <property type="term" value="F:extracellular ligand-gated monoatomic ion channel activity"/>
    <property type="evidence" value="ECO:0007669"/>
    <property type="project" value="InterPro"/>
</dbReference>
<protein>
    <submittedName>
        <fullName evidence="1">Neuronal acetylcholine receptor subunit alpha-7</fullName>
    </submittedName>
</protein>
<keyword evidence="1" id="KW-0675">Receptor</keyword>
<reference evidence="1 2" key="1">
    <citation type="journal article" date="2021" name="Elife">
        <title>Chloroplast acquisition without the gene transfer in kleptoplastic sea slugs, Plakobranchus ocellatus.</title>
        <authorList>
            <person name="Maeda T."/>
            <person name="Takahashi S."/>
            <person name="Yoshida T."/>
            <person name="Shimamura S."/>
            <person name="Takaki Y."/>
            <person name="Nagai Y."/>
            <person name="Toyoda A."/>
            <person name="Suzuki Y."/>
            <person name="Arimoto A."/>
            <person name="Ishii H."/>
            <person name="Satoh N."/>
            <person name="Nishiyama T."/>
            <person name="Hasebe M."/>
            <person name="Maruyama T."/>
            <person name="Minagawa J."/>
            <person name="Obokata J."/>
            <person name="Shigenobu S."/>
        </authorList>
    </citation>
    <scope>NUCLEOTIDE SEQUENCE [LARGE SCALE GENOMIC DNA]</scope>
</reference>
<gene>
    <name evidence="1" type="ORF">PoB_002532300</name>
</gene>
<sequence>MPPDWNHMPRNILTMSDVNQTTYRNTWDRIGCHNAGTVSVFSKRHEIPILVILLLFLLTSPCCRAGTYMDSVSIYKDLVLNSDYSPDVRPIGNQSQILYVCVYFELLAIVEVNDVTQTFTCNGFLWMSWINEVRFRVRPVMGVINKALTRGRFNPHTHTH</sequence>
<accession>A0AAV3ZWL4</accession>
<comment type="caution">
    <text evidence="1">The sequence shown here is derived from an EMBL/GenBank/DDBJ whole genome shotgun (WGS) entry which is preliminary data.</text>
</comment>
<organism evidence="1 2">
    <name type="scientific">Plakobranchus ocellatus</name>
    <dbReference type="NCBI Taxonomy" id="259542"/>
    <lineage>
        <taxon>Eukaryota</taxon>
        <taxon>Metazoa</taxon>
        <taxon>Spiralia</taxon>
        <taxon>Lophotrochozoa</taxon>
        <taxon>Mollusca</taxon>
        <taxon>Gastropoda</taxon>
        <taxon>Heterobranchia</taxon>
        <taxon>Euthyneura</taxon>
        <taxon>Panpulmonata</taxon>
        <taxon>Sacoglossa</taxon>
        <taxon>Placobranchoidea</taxon>
        <taxon>Plakobranchidae</taxon>
        <taxon>Plakobranchus</taxon>
    </lineage>
</organism>
<proteinExistence type="predicted"/>
<evidence type="ECO:0000313" key="2">
    <source>
        <dbReference type="Proteomes" id="UP000735302"/>
    </source>
</evidence>
<dbReference type="InterPro" id="IPR036734">
    <property type="entry name" value="Neur_chan_lig-bd_sf"/>
</dbReference>
<dbReference type="Gene3D" id="2.70.170.10">
    <property type="entry name" value="Neurotransmitter-gated ion-channel ligand-binding domain"/>
    <property type="match status" value="1"/>
</dbReference>
<evidence type="ECO:0000313" key="1">
    <source>
        <dbReference type="EMBL" id="GFN98817.1"/>
    </source>
</evidence>
<keyword evidence="2" id="KW-1185">Reference proteome</keyword>
<dbReference type="Proteomes" id="UP000735302">
    <property type="component" value="Unassembled WGS sequence"/>
</dbReference>
<dbReference type="EMBL" id="BLXT01002861">
    <property type="protein sequence ID" value="GFN98817.1"/>
    <property type="molecule type" value="Genomic_DNA"/>
</dbReference>
<name>A0AAV3ZWL4_9GAST</name>